<dbReference type="EMBL" id="CP072385">
    <property type="protein sequence ID" value="QUC10757.1"/>
    <property type="molecule type" value="Genomic_DNA"/>
</dbReference>
<evidence type="ECO:0000256" key="1">
    <source>
        <dbReference type="SAM" id="SignalP"/>
    </source>
</evidence>
<evidence type="ECO:0000313" key="3">
    <source>
        <dbReference type="Proteomes" id="UP000677180"/>
    </source>
</evidence>
<dbReference type="InterPro" id="IPR006311">
    <property type="entry name" value="TAT_signal"/>
</dbReference>
<dbReference type="AlphaFoldDB" id="A0AB37HTX1"/>
<proteinExistence type="predicted"/>
<keyword evidence="1" id="KW-0732">Signal</keyword>
<dbReference type="PROSITE" id="PS51257">
    <property type="entry name" value="PROKAR_LIPOPROTEIN"/>
    <property type="match status" value="1"/>
</dbReference>
<dbReference type="Proteomes" id="UP000677180">
    <property type="component" value="Chromosome"/>
</dbReference>
<dbReference type="RefSeq" id="WP_014845581.1">
    <property type="nucleotide sequence ID" value="NZ_CP040007.1"/>
</dbReference>
<protein>
    <recommendedName>
        <fullName evidence="4">Lipoprotein</fullName>
    </recommendedName>
</protein>
<evidence type="ECO:0008006" key="4">
    <source>
        <dbReference type="Google" id="ProtNLM"/>
    </source>
</evidence>
<feature type="chain" id="PRO_5044272097" description="Lipoprotein" evidence="1">
    <location>
        <begin position="26"/>
        <end position="165"/>
    </location>
</feature>
<name>A0AB37HTX1_9ACTN</name>
<evidence type="ECO:0000313" key="2">
    <source>
        <dbReference type="EMBL" id="QUC10757.1"/>
    </source>
</evidence>
<sequence>MTHPPRRTMLTIAAAATAAALTGCAGIKFTPWGQPTPTGQDNAPYPADLDHLNDILTLGKTTLPEGATNITVEPALKTAEASPGAWGYVIAYHAQPQPIRDYVDKYIINAGRFLDDFSDSGPVPYIKDVDLNSIEHPWVAGFRSGEFIAERPLGRCWLIITGGFR</sequence>
<dbReference type="PROSITE" id="PS51318">
    <property type="entry name" value="TAT"/>
    <property type="match status" value="1"/>
</dbReference>
<feature type="signal peptide" evidence="1">
    <location>
        <begin position="1"/>
        <end position="25"/>
    </location>
</feature>
<reference evidence="2" key="1">
    <citation type="submission" date="2021-03" db="EMBL/GenBank/DDBJ databases">
        <title>Human Oral Microbial Genomes.</title>
        <authorList>
            <person name="Johnston C.D."/>
            <person name="Chen T."/>
            <person name="Dewhirst F.E."/>
        </authorList>
    </citation>
    <scope>NUCLEOTIDE SEQUENCE</scope>
    <source>
        <strain evidence="2">F0714</strain>
    </source>
</reference>
<accession>A0AB37HTX1</accession>
<organism evidence="2 3">
    <name type="scientific">Arachnia propionica</name>
    <dbReference type="NCBI Taxonomy" id="1750"/>
    <lineage>
        <taxon>Bacteria</taxon>
        <taxon>Bacillati</taxon>
        <taxon>Actinomycetota</taxon>
        <taxon>Actinomycetes</taxon>
        <taxon>Propionibacteriales</taxon>
        <taxon>Propionibacteriaceae</taxon>
        <taxon>Arachnia</taxon>
    </lineage>
</organism>
<gene>
    <name evidence="2" type="ORF">J5A53_13455</name>
</gene>